<dbReference type="InterPro" id="IPR050824">
    <property type="entry name" value="Thiol_disulfide_DsbA"/>
</dbReference>
<gene>
    <name evidence="11" type="ORF">B3C1_05707</name>
</gene>
<dbReference type="eggNOG" id="COG1651">
    <property type="taxonomic scope" value="Bacteria"/>
</dbReference>
<evidence type="ECO:0000256" key="1">
    <source>
        <dbReference type="ARBA" id="ARBA00004418"/>
    </source>
</evidence>
<proteinExistence type="inferred from homology"/>
<dbReference type="SUPFAM" id="SSF52833">
    <property type="entry name" value="Thioredoxin-like"/>
    <property type="match status" value="1"/>
</dbReference>
<dbReference type="CDD" id="cd03019">
    <property type="entry name" value="DsbA_DsbA"/>
    <property type="match status" value="1"/>
</dbReference>
<comment type="caution">
    <text evidence="11">The sequence shown here is derived from an EMBL/GenBank/DDBJ whole genome shotgun (WGS) entry which is preliminary data.</text>
</comment>
<dbReference type="GO" id="GO:0042597">
    <property type="term" value="C:periplasmic space"/>
    <property type="evidence" value="ECO:0007669"/>
    <property type="project" value="UniProtKB-SubCell"/>
</dbReference>
<evidence type="ECO:0000256" key="4">
    <source>
        <dbReference type="ARBA" id="ARBA00022764"/>
    </source>
</evidence>
<evidence type="ECO:0000313" key="11">
    <source>
        <dbReference type="EMBL" id="EKE75930.1"/>
    </source>
</evidence>
<dbReference type="InterPro" id="IPR023205">
    <property type="entry name" value="DsbA/DsbL"/>
</dbReference>
<dbReference type="Gene3D" id="3.40.30.10">
    <property type="entry name" value="Glutaredoxin"/>
    <property type="match status" value="1"/>
</dbReference>
<dbReference type="GO" id="GO:0016491">
    <property type="term" value="F:oxidoreductase activity"/>
    <property type="evidence" value="ECO:0007669"/>
    <property type="project" value="InterPro"/>
</dbReference>
<name>K2KEZ0_9GAMM</name>
<dbReference type="OrthoDB" id="9784896at2"/>
<comment type="similarity">
    <text evidence="2">Belongs to the thioredoxin family. DsbA subfamily.</text>
</comment>
<keyword evidence="5 7" id="KW-1015">Disulfide bond</keyword>
<dbReference type="STRING" id="745411.B3C1_05707"/>
<keyword evidence="12" id="KW-1185">Reference proteome</keyword>
<evidence type="ECO:0000256" key="2">
    <source>
        <dbReference type="ARBA" id="ARBA00005791"/>
    </source>
</evidence>
<dbReference type="RefSeq" id="WP_008483515.1">
    <property type="nucleotide sequence ID" value="NZ_AMRI01000006.1"/>
</dbReference>
<feature type="disulfide bond" description="Redox-active" evidence="8">
    <location>
        <begin position="50"/>
        <end position="53"/>
    </location>
</feature>
<evidence type="ECO:0000256" key="5">
    <source>
        <dbReference type="ARBA" id="ARBA00023157"/>
    </source>
</evidence>
<dbReference type="Proteomes" id="UP000006755">
    <property type="component" value="Unassembled WGS sequence"/>
</dbReference>
<evidence type="ECO:0000313" key="12">
    <source>
        <dbReference type="Proteomes" id="UP000006755"/>
    </source>
</evidence>
<sequence length="202" mass="22681">MKKLLLGLVALCLVPFAFAKDFKEGENYEVIKMAAPTARPEVTEYFSFLCPHCFAFEPMIKELKEQLPENVKFSRNHVDFLGRDLGVELSRSYAVMELLGVEDKVAPKMFSLIHEQHLRLSGRDDIRKVFVAAGVPGEDFDSAVDTFSVNGRLAQMERNTQSADIKGVPTIIVNGKYKLITSSVSSKEELFQLVDFLASKQD</sequence>
<comment type="subcellular location">
    <subcellularLocation>
        <location evidence="1 7">Periplasm</location>
    </subcellularLocation>
</comment>
<evidence type="ECO:0000256" key="8">
    <source>
        <dbReference type="PIRSR" id="PIRSR001488-1"/>
    </source>
</evidence>
<dbReference type="AlphaFoldDB" id="K2KEZ0"/>
<dbReference type="InterPro" id="IPR013766">
    <property type="entry name" value="Thioredoxin_domain"/>
</dbReference>
<keyword evidence="6" id="KW-0676">Redox-active center</keyword>
<dbReference type="PATRIC" id="fig|745411.4.peg.1136"/>
<evidence type="ECO:0000256" key="6">
    <source>
        <dbReference type="ARBA" id="ARBA00023284"/>
    </source>
</evidence>
<dbReference type="InterPro" id="IPR001853">
    <property type="entry name" value="DSBA-like_thioredoxin_dom"/>
</dbReference>
<dbReference type="PANTHER" id="PTHR35891">
    <property type="entry name" value="THIOL:DISULFIDE INTERCHANGE PROTEIN DSBA"/>
    <property type="match status" value="1"/>
</dbReference>
<feature type="domain" description="Thioredoxin" evidence="10">
    <location>
        <begin position="7"/>
        <end position="149"/>
    </location>
</feature>
<dbReference type="Pfam" id="PF01323">
    <property type="entry name" value="DSBA"/>
    <property type="match status" value="1"/>
</dbReference>
<evidence type="ECO:0000259" key="10">
    <source>
        <dbReference type="PROSITE" id="PS51352"/>
    </source>
</evidence>
<keyword evidence="4 7" id="KW-0574">Periplasm</keyword>
<accession>K2KEZ0</accession>
<evidence type="ECO:0000256" key="9">
    <source>
        <dbReference type="SAM" id="SignalP"/>
    </source>
</evidence>
<organism evidence="11 12">
    <name type="scientific">Gallaecimonas xiamenensis 3-C-1</name>
    <dbReference type="NCBI Taxonomy" id="745411"/>
    <lineage>
        <taxon>Bacteria</taxon>
        <taxon>Pseudomonadati</taxon>
        <taxon>Pseudomonadota</taxon>
        <taxon>Gammaproteobacteria</taxon>
        <taxon>Enterobacterales</taxon>
        <taxon>Gallaecimonadaceae</taxon>
        <taxon>Gallaecimonas</taxon>
    </lineage>
</organism>
<feature type="signal peptide" evidence="9">
    <location>
        <begin position="1"/>
        <end position="19"/>
    </location>
</feature>
<dbReference type="PROSITE" id="PS51352">
    <property type="entry name" value="THIOREDOXIN_2"/>
    <property type="match status" value="1"/>
</dbReference>
<keyword evidence="3 9" id="KW-0732">Signal</keyword>
<dbReference type="PIRSF" id="PIRSF001488">
    <property type="entry name" value="Tdi_protein"/>
    <property type="match status" value="1"/>
</dbReference>
<reference evidence="11 12" key="1">
    <citation type="journal article" date="2012" name="J. Bacteriol.">
        <title>Genome Sequence of Gallaecimonas xiamenensis Type Strain 3-C-1.</title>
        <authorList>
            <person name="Lai Q."/>
            <person name="Wang L."/>
            <person name="Wang W."/>
            <person name="Shao Z."/>
        </authorList>
    </citation>
    <scope>NUCLEOTIDE SEQUENCE [LARGE SCALE GENOMIC DNA]</scope>
    <source>
        <strain evidence="11 12">3-C-1</strain>
    </source>
</reference>
<dbReference type="InterPro" id="IPR036249">
    <property type="entry name" value="Thioredoxin-like_sf"/>
</dbReference>
<dbReference type="PANTHER" id="PTHR35891:SF2">
    <property type="entry name" value="THIOL:DISULFIDE INTERCHANGE PROTEIN DSBA"/>
    <property type="match status" value="1"/>
</dbReference>
<evidence type="ECO:0000256" key="3">
    <source>
        <dbReference type="ARBA" id="ARBA00022729"/>
    </source>
</evidence>
<feature type="chain" id="PRO_5003859925" description="Thiol:disulfide interchange protein" evidence="9">
    <location>
        <begin position="20"/>
        <end position="202"/>
    </location>
</feature>
<protein>
    <recommendedName>
        <fullName evidence="7">Thiol:disulfide interchange protein</fullName>
    </recommendedName>
</protein>
<dbReference type="EMBL" id="AMRI01000006">
    <property type="protein sequence ID" value="EKE75930.1"/>
    <property type="molecule type" value="Genomic_DNA"/>
</dbReference>
<evidence type="ECO:0000256" key="7">
    <source>
        <dbReference type="PIRNR" id="PIRNR001488"/>
    </source>
</evidence>